<organism evidence="1 2">
    <name type="scientific">Orientia tsutsugamushi str. Gilliam</name>
    <dbReference type="NCBI Taxonomy" id="1359184"/>
    <lineage>
        <taxon>Bacteria</taxon>
        <taxon>Pseudomonadati</taxon>
        <taxon>Pseudomonadota</taxon>
        <taxon>Alphaproteobacteria</taxon>
        <taxon>Rickettsiales</taxon>
        <taxon>Rickettsiaceae</taxon>
        <taxon>Rickettsieae</taxon>
        <taxon>Orientia</taxon>
    </lineage>
</organism>
<dbReference type="EMBL" id="LANO01000007">
    <property type="protein sequence ID" value="KJV53511.1"/>
    <property type="molecule type" value="Genomic_DNA"/>
</dbReference>
<dbReference type="EC" id="2.8.1.8" evidence="1"/>
<dbReference type="PATRIC" id="fig|1359184.3.peg.3002"/>
<comment type="caution">
    <text evidence="1">The sequence shown here is derived from an EMBL/GenBank/DDBJ whole genome shotgun (WGS) entry which is preliminary data.</text>
</comment>
<name>A0A0F3MCW6_ORITS</name>
<sequence>MCSDKNITATALVRPSWLRVKAPFSDEYQSTNELIKSLKFKYCM</sequence>
<accession>A0A0F3MCW6</accession>
<reference evidence="1 2" key="1">
    <citation type="submission" date="2015-02" db="EMBL/GenBank/DDBJ databases">
        <title>Genome Sequencing of Rickettsiales.</title>
        <authorList>
            <person name="Daugherty S.C."/>
            <person name="Su Q."/>
            <person name="Abolude K."/>
            <person name="Beier-Sexton M."/>
            <person name="Carlyon J.A."/>
            <person name="Carter R."/>
            <person name="Day N.P."/>
            <person name="Dumler S.J."/>
            <person name="Dyachenko V."/>
            <person name="Godinez A."/>
            <person name="Kurtti T.J."/>
            <person name="Lichay M."/>
            <person name="Mullins K.E."/>
            <person name="Ott S."/>
            <person name="Pappas-Brown V."/>
            <person name="Paris D.H."/>
            <person name="Patel P."/>
            <person name="Richards A.L."/>
            <person name="Sadzewicz L."/>
            <person name="Sears K."/>
            <person name="Seidman D."/>
            <person name="Sengamalay N."/>
            <person name="Stenos J."/>
            <person name="Tallon L.J."/>
            <person name="Vincent G."/>
            <person name="Fraser C.M."/>
            <person name="Munderloh U."/>
            <person name="Dunning-Hotopp J.C."/>
        </authorList>
    </citation>
    <scope>NUCLEOTIDE SEQUENCE [LARGE SCALE GENOMIC DNA]</scope>
    <source>
        <strain evidence="1 2">Gilliam</strain>
    </source>
</reference>
<protein>
    <submittedName>
        <fullName evidence="1">Lipoyl synthase domain protein</fullName>
        <ecNumber evidence="1">2.8.1.8</ecNumber>
    </submittedName>
</protein>
<gene>
    <name evidence="1" type="primary">lipA</name>
    <name evidence="1" type="ORF">OTSGILL_0718</name>
</gene>
<proteinExistence type="predicted"/>
<dbReference type="GO" id="GO:0016992">
    <property type="term" value="F:lipoate synthase activity"/>
    <property type="evidence" value="ECO:0007669"/>
    <property type="project" value="UniProtKB-EC"/>
</dbReference>
<keyword evidence="1" id="KW-0808">Transferase</keyword>
<dbReference type="AlphaFoldDB" id="A0A0F3MCW6"/>
<evidence type="ECO:0000313" key="2">
    <source>
        <dbReference type="Proteomes" id="UP000033769"/>
    </source>
</evidence>
<dbReference type="Proteomes" id="UP000033769">
    <property type="component" value="Unassembled WGS sequence"/>
</dbReference>
<evidence type="ECO:0000313" key="1">
    <source>
        <dbReference type="EMBL" id="KJV53511.1"/>
    </source>
</evidence>